<evidence type="ECO:0000313" key="2">
    <source>
        <dbReference type="Proteomes" id="UP000696280"/>
    </source>
</evidence>
<dbReference type="AlphaFoldDB" id="A0A9N9PLJ7"/>
<gene>
    <name evidence="1" type="ORF">HYFRA_00009803</name>
</gene>
<comment type="caution">
    <text evidence="1">The sequence shown here is derived from an EMBL/GenBank/DDBJ whole genome shotgun (WGS) entry which is preliminary data.</text>
</comment>
<reference evidence="1" key="1">
    <citation type="submission" date="2021-07" db="EMBL/GenBank/DDBJ databases">
        <authorList>
            <person name="Durling M."/>
        </authorList>
    </citation>
    <scope>NUCLEOTIDE SEQUENCE</scope>
</reference>
<keyword evidence="2" id="KW-1185">Reference proteome</keyword>
<sequence length="65" mass="7018">MTKCATSAILVSNIPSMTNENPVYAFTGNQRCLVIYIGRVAVIPPTIPPLNFGRDKGEIVVVVLD</sequence>
<dbReference type="EMBL" id="CAJVRL010000083">
    <property type="protein sequence ID" value="CAG8958489.1"/>
    <property type="molecule type" value="Genomic_DNA"/>
</dbReference>
<proteinExistence type="predicted"/>
<protein>
    <submittedName>
        <fullName evidence="1">Uncharacterized protein</fullName>
    </submittedName>
</protein>
<organism evidence="1 2">
    <name type="scientific">Hymenoscyphus fraxineus</name>
    <dbReference type="NCBI Taxonomy" id="746836"/>
    <lineage>
        <taxon>Eukaryota</taxon>
        <taxon>Fungi</taxon>
        <taxon>Dikarya</taxon>
        <taxon>Ascomycota</taxon>
        <taxon>Pezizomycotina</taxon>
        <taxon>Leotiomycetes</taxon>
        <taxon>Helotiales</taxon>
        <taxon>Helotiaceae</taxon>
        <taxon>Hymenoscyphus</taxon>
    </lineage>
</organism>
<dbReference type="Proteomes" id="UP000696280">
    <property type="component" value="Unassembled WGS sequence"/>
</dbReference>
<evidence type="ECO:0000313" key="1">
    <source>
        <dbReference type="EMBL" id="CAG8958489.1"/>
    </source>
</evidence>
<accession>A0A9N9PLJ7</accession>
<name>A0A9N9PLJ7_9HELO</name>